<dbReference type="InterPro" id="IPR011044">
    <property type="entry name" value="Quino_amine_DH_bsu"/>
</dbReference>
<sequence>MKNKLILFVCFTSFILLVQSNVQIEEVFTFPFSLYSPVNILIDNDEGFVYVIDQMDTTSTPDSFLFKFDMNTLEFINALDLGIEDAEGAVIDTVNKFVYVGTYNSPPVQISKVDLKKFEVDDILTLDVNVQTGAWIGQIDIVNQKAYFGCDSPPFVVKIDLTTFTQEANLSLSEYYFETLMIDIPNGLLYASITPDSEVNQTLYKIDLSTFSVIDTLFFNSSNDTEMYYGEIDYSTQKMYLGTSQAYAVIVDLINFAKQDVVNLTNLKYISGVGIDETNEFGYFIDYKGVMAKMDLTNNSIIDTLNTISDGSYVDSVAFDIETEKAYIATYNQTVIEVDLSLFQVENTSMLQDYSNPDLLLIDESNQIGYFEFYISNNYSIIKFDLESLTIIDYLNISNECDYGEIDTLNGFLYLFPTSSNGLNIGKLRLSNFSFEGFNQLNNNLSIQSITFDEQKGILYFGYLNKNNLNYGIIQVNVSDLTIIDNSSFGNETGIFDINIDTSNEYLYSLYNNNSDSNYYLSKIDSSNMNIIDNLNFESSFIEYFFEKTFQYFYFQNSTNNLISRVDLTNMIIMNDSLNVTSFYLYPNYFELNDGSIYLIGTYSTSGDQLVNILEVELSSNQLISNISTEYSWQSLISEYDSSKSIVYLLNSEQEPYSLYEIQQPTPTPTPKPSSSQQILFSIFILGITIILGLF</sequence>
<keyword evidence="1" id="KW-0732">Signal</keyword>
<evidence type="ECO:0000256" key="1">
    <source>
        <dbReference type="SAM" id="SignalP"/>
    </source>
</evidence>
<name>A0A9Q0LJA4_ANAIG</name>
<comment type="caution">
    <text evidence="2">The sequence shown here is derived from an EMBL/GenBank/DDBJ whole genome shotgun (WGS) entry which is preliminary data.</text>
</comment>
<dbReference type="InterPro" id="IPR015943">
    <property type="entry name" value="WD40/YVTN_repeat-like_dom_sf"/>
</dbReference>
<protein>
    <recommendedName>
        <fullName evidence="4">LVIVD repeat protein</fullName>
    </recommendedName>
</protein>
<reference evidence="2" key="1">
    <citation type="submission" date="2022-10" db="EMBL/GenBank/DDBJ databases">
        <title>Novel sulphate-reducing endosymbionts in the free-living metamonad Anaeramoeba.</title>
        <authorList>
            <person name="Jerlstrom-Hultqvist J."/>
            <person name="Cepicka I."/>
            <person name="Gallot-Lavallee L."/>
            <person name="Salas-Leiva D."/>
            <person name="Curtis B.A."/>
            <person name="Zahonova K."/>
            <person name="Pipaliya S."/>
            <person name="Dacks J."/>
            <person name="Roger A.J."/>
        </authorList>
    </citation>
    <scope>NUCLEOTIDE SEQUENCE</scope>
    <source>
        <strain evidence="2">BMAN</strain>
    </source>
</reference>
<dbReference type="Gene3D" id="2.130.10.10">
    <property type="entry name" value="YVTN repeat-like/Quinoprotein amine dehydrogenase"/>
    <property type="match status" value="1"/>
</dbReference>
<feature type="chain" id="PRO_5040516219" description="LVIVD repeat protein" evidence="1">
    <location>
        <begin position="21"/>
        <end position="695"/>
    </location>
</feature>
<organism evidence="2 3">
    <name type="scientific">Anaeramoeba ignava</name>
    <name type="common">Anaerobic marine amoeba</name>
    <dbReference type="NCBI Taxonomy" id="1746090"/>
    <lineage>
        <taxon>Eukaryota</taxon>
        <taxon>Metamonada</taxon>
        <taxon>Anaeramoebidae</taxon>
        <taxon>Anaeramoeba</taxon>
    </lineage>
</organism>
<dbReference type="EMBL" id="JAPDFW010000079">
    <property type="protein sequence ID" value="KAJ5072840.1"/>
    <property type="molecule type" value="Genomic_DNA"/>
</dbReference>
<accession>A0A9Q0LJA4</accession>
<dbReference type="AlphaFoldDB" id="A0A9Q0LJA4"/>
<dbReference type="SUPFAM" id="SSF50969">
    <property type="entry name" value="YVTN repeat-like/Quinoprotein amine dehydrogenase"/>
    <property type="match status" value="1"/>
</dbReference>
<evidence type="ECO:0000313" key="2">
    <source>
        <dbReference type="EMBL" id="KAJ5072840.1"/>
    </source>
</evidence>
<gene>
    <name evidence="2" type="ORF">M0811_09286</name>
</gene>
<feature type="signal peptide" evidence="1">
    <location>
        <begin position="1"/>
        <end position="20"/>
    </location>
</feature>
<dbReference type="Proteomes" id="UP001149090">
    <property type="component" value="Unassembled WGS sequence"/>
</dbReference>
<keyword evidence="3" id="KW-1185">Reference proteome</keyword>
<proteinExistence type="predicted"/>
<evidence type="ECO:0000313" key="3">
    <source>
        <dbReference type="Proteomes" id="UP001149090"/>
    </source>
</evidence>
<evidence type="ECO:0008006" key="4">
    <source>
        <dbReference type="Google" id="ProtNLM"/>
    </source>
</evidence>
<dbReference type="SUPFAM" id="SSF50998">
    <property type="entry name" value="Quinoprotein alcohol dehydrogenase-like"/>
    <property type="match status" value="1"/>
</dbReference>
<dbReference type="InterPro" id="IPR011047">
    <property type="entry name" value="Quinoprotein_ADH-like_sf"/>
</dbReference>